<gene>
    <name evidence="4" type="ORF">G1H11_06480</name>
</gene>
<reference evidence="4 5" key="1">
    <citation type="submission" date="2020-02" db="EMBL/GenBank/DDBJ databases">
        <authorList>
            <person name="Li X.-J."/>
            <person name="Feng X.-M."/>
        </authorList>
    </citation>
    <scope>NUCLEOTIDE SEQUENCE [LARGE SCALE GENOMIC DNA]</scope>
    <source>
        <strain evidence="4 5">CGMCC 4.7225</strain>
    </source>
</reference>
<evidence type="ECO:0008006" key="6">
    <source>
        <dbReference type="Google" id="ProtNLM"/>
    </source>
</evidence>
<feature type="transmembrane region" description="Helical" evidence="3">
    <location>
        <begin position="105"/>
        <end position="126"/>
    </location>
</feature>
<evidence type="ECO:0000256" key="2">
    <source>
        <dbReference type="ARBA" id="ARBA00023163"/>
    </source>
</evidence>
<evidence type="ECO:0000256" key="1">
    <source>
        <dbReference type="ARBA" id="ARBA00023015"/>
    </source>
</evidence>
<sequence length="231" mass="23740">MSERHPTEDALLDLALGDVPEPGNQLLTQHLSTCPACRKRYDAINDSIELTLPAAPRVQPAPGFDQAVLEAMGMSGPTARRRVAPQAAGGGTVAEPGRAPRRRSALVALAAGVAGVVIGVGGSMVAGSLDDGPPAATVDVGTPLVTDEGEAVGTATLSYLGDQRVVVVAAANGDGRTYECRLRLPDGQTSVLGEWTVPDTGSTWVMPAPYADSMTVELVDDSGAVWSTARL</sequence>
<keyword evidence="3" id="KW-0812">Transmembrane</keyword>
<proteinExistence type="predicted"/>
<organism evidence="4 5">
    <name type="scientific">Phytoactinopolyspora alkaliphila</name>
    <dbReference type="NCBI Taxonomy" id="1783498"/>
    <lineage>
        <taxon>Bacteria</taxon>
        <taxon>Bacillati</taxon>
        <taxon>Actinomycetota</taxon>
        <taxon>Actinomycetes</taxon>
        <taxon>Jiangellales</taxon>
        <taxon>Jiangellaceae</taxon>
        <taxon>Phytoactinopolyspora</taxon>
    </lineage>
</organism>
<keyword evidence="5" id="KW-1185">Reference proteome</keyword>
<dbReference type="InterPro" id="IPR041916">
    <property type="entry name" value="Anti_sigma_zinc_sf"/>
</dbReference>
<name>A0A6N9YIW5_9ACTN</name>
<dbReference type="AlphaFoldDB" id="A0A6N9YIW5"/>
<keyword evidence="1" id="KW-0805">Transcription regulation</keyword>
<dbReference type="Proteomes" id="UP000469185">
    <property type="component" value="Unassembled WGS sequence"/>
</dbReference>
<keyword evidence="3" id="KW-0472">Membrane</keyword>
<dbReference type="RefSeq" id="WP_163817284.1">
    <property type="nucleotide sequence ID" value="NZ_JAAGOB010000003.1"/>
</dbReference>
<evidence type="ECO:0000313" key="5">
    <source>
        <dbReference type="Proteomes" id="UP000469185"/>
    </source>
</evidence>
<dbReference type="Gene3D" id="1.10.10.1320">
    <property type="entry name" value="Anti-sigma factor, zinc-finger domain"/>
    <property type="match status" value="1"/>
</dbReference>
<protein>
    <recommendedName>
        <fullName evidence="6">Zf-HC2 domain-containing protein</fullName>
    </recommendedName>
</protein>
<comment type="caution">
    <text evidence="4">The sequence shown here is derived from an EMBL/GenBank/DDBJ whole genome shotgun (WGS) entry which is preliminary data.</text>
</comment>
<accession>A0A6N9YIW5</accession>
<keyword evidence="3" id="KW-1133">Transmembrane helix</keyword>
<evidence type="ECO:0000313" key="4">
    <source>
        <dbReference type="EMBL" id="NED94956.1"/>
    </source>
</evidence>
<dbReference type="EMBL" id="JAAGOB010000003">
    <property type="protein sequence ID" value="NED94956.1"/>
    <property type="molecule type" value="Genomic_DNA"/>
</dbReference>
<keyword evidence="2" id="KW-0804">Transcription</keyword>
<evidence type="ECO:0000256" key="3">
    <source>
        <dbReference type="SAM" id="Phobius"/>
    </source>
</evidence>